<dbReference type="KEGG" id="ckh:LVJ77_07775"/>
<dbReference type="Gene3D" id="3.30.70.1660">
    <property type="match status" value="1"/>
</dbReference>
<dbReference type="InterPro" id="IPR045853">
    <property type="entry name" value="Pep_chain_release_fac_I_sf"/>
</dbReference>
<dbReference type="Proteomes" id="UP000831534">
    <property type="component" value="Chromosome"/>
</dbReference>
<feature type="domain" description="Prokaryotic-type class I peptide chain release factors" evidence="3">
    <location>
        <begin position="117"/>
        <end position="133"/>
    </location>
</feature>
<evidence type="ECO:0000259" key="3">
    <source>
        <dbReference type="PROSITE" id="PS00745"/>
    </source>
</evidence>
<dbReference type="RefSeq" id="WP_027009652.1">
    <property type="nucleotide sequence ID" value="NZ_CP091521.1"/>
</dbReference>
<dbReference type="AlphaFoldDB" id="A0A8T9MSQ5"/>
<evidence type="ECO:0000256" key="2">
    <source>
        <dbReference type="SAM" id="MobiDB-lite"/>
    </source>
</evidence>
<dbReference type="PANTHER" id="PTHR43116:SF3">
    <property type="entry name" value="CLASS I PEPTIDE CHAIN RELEASE FACTOR"/>
    <property type="match status" value="1"/>
</dbReference>
<reference evidence="4" key="2">
    <citation type="submission" date="2024-09" db="EMBL/GenBank/DDBJ databases">
        <authorList>
            <person name="Veyrier F.J."/>
        </authorList>
    </citation>
    <scope>NUCLEOTIDE SEQUENCE</scope>
    <source>
        <strain evidence="4">17694</strain>
    </source>
</reference>
<dbReference type="NCBIfam" id="TIGR03072">
    <property type="entry name" value="release_prfH"/>
    <property type="match status" value="1"/>
</dbReference>
<dbReference type="EMBL" id="CP091521">
    <property type="protein sequence ID" value="UOP04279.2"/>
    <property type="molecule type" value="Genomic_DNA"/>
</dbReference>
<dbReference type="Pfam" id="PF00472">
    <property type="entry name" value="RF-1"/>
    <property type="match status" value="1"/>
</dbReference>
<sequence>MTETVSLLVSAAQGPAECRLFARFVCQTLLREAAQAGLSAEYADQTPCRHGILSAVLTVRGTGAARAAQNWTGSWQWVCRSPLRLQHPRKNWFVGVSLLPEAVLPDTAGEVRFHTCRASGNGGQHVNKTDSAVRAVHTPTGVAVKVQNRRSQHANKQQAKRLLADKLAHLRRHAQQQADRHTHRQRHQLERGNPVRVCYGNPFTAK</sequence>
<reference evidence="4" key="1">
    <citation type="journal article" date="2022" name="Res Sq">
        <title>Evolution of multicellular longitudinally dividing oral cavity symbionts (Neisseriaceae).</title>
        <authorList>
            <person name="Nyongesa S."/>
            <person name="Weber P."/>
            <person name="Bernet E."/>
            <person name="Pullido F."/>
            <person name="Nieckarz M."/>
            <person name="Delaby M."/>
            <person name="Nieves C."/>
            <person name="Viehboeck T."/>
            <person name="Krause N."/>
            <person name="Rivera-Millot A."/>
            <person name="Nakamura A."/>
            <person name="Vischer N."/>
            <person name="VanNieuwenhze M."/>
            <person name="Brun Y."/>
            <person name="Cava F."/>
            <person name="Bulgheresi S."/>
            <person name="Veyrier F."/>
        </authorList>
    </citation>
    <scope>NUCLEOTIDE SEQUENCE</scope>
    <source>
        <strain evidence="4">17694</strain>
    </source>
</reference>
<evidence type="ECO:0000313" key="4">
    <source>
        <dbReference type="EMBL" id="UOP04279.2"/>
    </source>
</evidence>
<dbReference type="InterPro" id="IPR000352">
    <property type="entry name" value="Pep_chain_release_fac_I"/>
</dbReference>
<dbReference type="InterPro" id="IPR017509">
    <property type="entry name" value="PrfH"/>
</dbReference>
<evidence type="ECO:0000313" key="5">
    <source>
        <dbReference type="Proteomes" id="UP000831534"/>
    </source>
</evidence>
<dbReference type="SUPFAM" id="SSF75620">
    <property type="entry name" value="Release factor"/>
    <property type="match status" value="1"/>
</dbReference>
<organism evidence="4 5">
    <name type="scientific">Conchiformibius kuhniae</name>
    <dbReference type="NCBI Taxonomy" id="211502"/>
    <lineage>
        <taxon>Bacteria</taxon>
        <taxon>Pseudomonadati</taxon>
        <taxon>Pseudomonadota</taxon>
        <taxon>Betaproteobacteria</taxon>
        <taxon>Neisseriales</taxon>
        <taxon>Neisseriaceae</taxon>
        <taxon>Conchiformibius</taxon>
    </lineage>
</organism>
<comment type="similarity">
    <text evidence="1">Belongs to the prokaryotic/mitochondrial release factor family.</text>
</comment>
<dbReference type="PANTHER" id="PTHR43116">
    <property type="entry name" value="PEPTIDE CHAIN RELEASE FACTOR 2"/>
    <property type="match status" value="1"/>
</dbReference>
<evidence type="ECO:0000256" key="1">
    <source>
        <dbReference type="ARBA" id="ARBA00010835"/>
    </source>
</evidence>
<proteinExistence type="inferred from homology"/>
<dbReference type="PROSITE" id="PS00745">
    <property type="entry name" value="RF_PROK_I"/>
    <property type="match status" value="1"/>
</dbReference>
<feature type="region of interest" description="Disordered" evidence="2">
    <location>
        <begin position="172"/>
        <end position="196"/>
    </location>
</feature>
<protein>
    <submittedName>
        <fullName evidence="4">Peptide chain release factor H</fullName>
    </submittedName>
</protein>
<keyword evidence="5" id="KW-1185">Reference proteome</keyword>
<name>A0A8T9MSQ5_9NEIS</name>
<dbReference type="Gene3D" id="3.30.160.20">
    <property type="match status" value="1"/>
</dbReference>
<dbReference type="GO" id="GO:0003747">
    <property type="term" value="F:translation release factor activity"/>
    <property type="evidence" value="ECO:0007669"/>
    <property type="project" value="InterPro"/>
</dbReference>
<accession>A0A8T9MSQ5</accession>
<gene>
    <name evidence="4" type="primary">prfH</name>
    <name evidence="4" type="ORF">LVJ77_07775</name>
</gene>